<keyword evidence="3" id="KW-1185">Reference proteome</keyword>
<evidence type="ECO:0000313" key="3">
    <source>
        <dbReference type="Proteomes" id="UP000299102"/>
    </source>
</evidence>
<keyword evidence="1" id="KW-1133">Transmembrane helix</keyword>
<dbReference type="AlphaFoldDB" id="A0A4C1YIJ9"/>
<name>A0A4C1YIJ9_EUMVA</name>
<protein>
    <submittedName>
        <fullName evidence="2">Uncharacterized protein</fullName>
    </submittedName>
</protein>
<dbReference type="Proteomes" id="UP000299102">
    <property type="component" value="Unassembled WGS sequence"/>
</dbReference>
<organism evidence="2 3">
    <name type="scientific">Eumeta variegata</name>
    <name type="common">Bagworm moth</name>
    <name type="synonym">Eumeta japonica</name>
    <dbReference type="NCBI Taxonomy" id="151549"/>
    <lineage>
        <taxon>Eukaryota</taxon>
        <taxon>Metazoa</taxon>
        <taxon>Ecdysozoa</taxon>
        <taxon>Arthropoda</taxon>
        <taxon>Hexapoda</taxon>
        <taxon>Insecta</taxon>
        <taxon>Pterygota</taxon>
        <taxon>Neoptera</taxon>
        <taxon>Endopterygota</taxon>
        <taxon>Lepidoptera</taxon>
        <taxon>Glossata</taxon>
        <taxon>Ditrysia</taxon>
        <taxon>Tineoidea</taxon>
        <taxon>Psychidae</taxon>
        <taxon>Oiketicinae</taxon>
        <taxon>Eumeta</taxon>
    </lineage>
</organism>
<sequence length="82" mass="9268">MTEDVQEVISDGDGSLFSTFDIIMLVGLLGGAVWWLYNSRKDSKKDDILLSKYSIQKALYQWISAKTSSHDRSHSSTRSHCL</sequence>
<dbReference type="EMBL" id="BGZK01001281">
    <property type="protein sequence ID" value="GBP76211.1"/>
    <property type="molecule type" value="Genomic_DNA"/>
</dbReference>
<proteinExistence type="predicted"/>
<reference evidence="2 3" key="1">
    <citation type="journal article" date="2019" name="Commun. Biol.">
        <title>The bagworm genome reveals a unique fibroin gene that provides high tensile strength.</title>
        <authorList>
            <person name="Kono N."/>
            <person name="Nakamura H."/>
            <person name="Ohtoshi R."/>
            <person name="Tomita M."/>
            <person name="Numata K."/>
            <person name="Arakawa K."/>
        </authorList>
    </citation>
    <scope>NUCLEOTIDE SEQUENCE [LARGE SCALE GENOMIC DNA]</scope>
</reference>
<evidence type="ECO:0000256" key="1">
    <source>
        <dbReference type="SAM" id="Phobius"/>
    </source>
</evidence>
<accession>A0A4C1YIJ9</accession>
<comment type="caution">
    <text evidence="2">The sequence shown here is derived from an EMBL/GenBank/DDBJ whole genome shotgun (WGS) entry which is preliminary data.</text>
</comment>
<feature type="transmembrane region" description="Helical" evidence="1">
    <location>
        <begin position="16"/>
        <end position="37"/>
    </location>
</feature>
<keyword evidence="1" id="KW-0472">Membrane</keyword>
<gene>
    <name evidence="2" type="ORF">EVAR_74693_1</name>
</gene>
<evidence type="ECO:0000313" key="2">
    <source>
        <dbReference type="EMBL" id="GBP76211.1"/>
    </source>
</evidence>
<keyword evidence="1" id="KW-0812">Transmembrane</keyword>